<feature type="compositionally biased region" description="Low complexity" evidence="1">
    <location>
        <begin position="1032"/>
        <end position="1057"/>
    </location>
</feature>
<gene>
    <name evidence="3" type="ORF">CYY_007602</name>
</gene>
<comment type="caution">
    <text evidence="3">The sequence shown here is derived from an EMBL/GenBank/DDBJ whole genome shotgun (WGS) entry which is preliminary data.</text>
</comment>
<feature type="transmembrane region" description="Helical" evidence="2">
    <location>
        <begin position="275"/>
        <end position="298"/>
    </location>
</feature>
<feature type="transmembrane region" description="Helical" evidence="2">
    <location>
        <begin position="649"/>
        <end position="671"/>
    </location>
</feature>
<protein>
    <submittedName>
        <fullName evidence="3">Uncharacterized protein</fullName>
    </submittedName>
</protein>
<feature type="transmembrane region" description="Helical" evidence="2">
    <location>
        <begin position="318"/>
        <end position="339"/>
    </location>
</feature>
<dbReference type="EMBL" id="AJWJ01000415">
    <property type="protein sequence ID" value="KAF2071081.1"/>
    <property type="molecule type" value="Genomic_DNA"/>
</dbReference>
<feature type="compositionally biased region" description="Low complexity" evidence="1">
    <location>
        <begin position="866"/>
        <end position="882"/>
    </location>
</feature>
<feature type="transmembrane region" description="Helical" evidence="2">
    <location>
        <begin position="767"/>
        <end position="784"/>
    </location>
</feature>
<dbReference type="Proteomes" id="UP000695562">
    <property type="component" value="Unassembled WGS sequence"/>
</dbReference>
<feature type="transmembrane region" description="Helical" evidence="2">
    <location>
        <begin position="559"/>
        <end position="580"/>
    </location>
</feature>
<feature type="compositionally biased region" description="Acidic residues" evidence="1">
    <location>
        <begin position="1079"/>
        <end position="1089"/>
    </location>
</feature>
<feature type="transmembrane region" description="Helical" evidence="2">
    <location>
        <begin position="607"/>
        <end position="629"/>
    </location>
</feature>
<feature type="compositionally biased region" description="Low complexity" evidence="1">
    <location>
        <begin position="908"/>
        <end position="926"/>
    </location>
</feature>
<evidence type="ECO:0000256" key="2">
    <source>
        <dbReference type="SAM" id="Phobius"/>
    </source>
</evidence>
<feature type="transmembrane region" description="Helical" evidence="2">
    <location>
        <begin position="711"/>
        <end position="737"/>
    </location>
</feature>
<evidence type="ECO:0000313" key="4">
    <source>
        <dbReference type="Proteomes" id="UP000695562"/>
    </source>
</evidence>
<sequence>MTVSSLEQDITIQLLPGTENSINWVIIKDNFNLLETNKVHTNTDSEADRGSFTFKCVTTYDSGVYKLKQRDPTNTGYNLETAIFNLSVVGDNLETLQLVKPPSHRIISGSSFSQQPIIAYGREQLPDWMGESQGSIEPFIVSSPSNGAHLHYAVQYQKNHIDRENKQVKFAGLTILGEPGYYTIGFVDSDTCEIFIYPHQIRVFSVYTDVVVNIILAIVLALGILVLSLFIRILGSLKTNSRPFISFRLSVIAQMDAVLKSKGEALTHYFKAQRILIFQTTLFALIALALLVPVTIHGDNNFKDLYYLSQTNWKSDSPYLFLYQGVVFCIFISLIMCFYRFNQERISLSHDNNHLVTSRTVLLTGLPKSLINASMLKDFLQTSYSNGIYALNIVLQKSFTNQDKINDLNGRVEFIYNNNNQDNIGDDEKNSPNGEPGGFSTGTAFITFSCVSDAHLFKTQYSPHQWKWAKGITPIPPDEYQKEMNISNWKSYNVPFVSDILWTKLHNLSSYHSTGFTIFLLSMTTLIFSAISFTAILIYDSQFSNLYKSNPANIELDNIAYTICIYFIYLFIPMVVLLVNNRLIPIIIHKIMIKSNLFVRSSLKSKILIFSFLIQSLAIFLVPSFYFLMIMNPSTHIFHPNSFIYPINFFRTGGIFFTNFTILFGILSPFYECSESPLILYNWIFKRRTMKTEEIFKFSAPNLIDLYSNSLLMVLMICCYAPIFPPLFLFGVVYMVLKYFFVKYLAMATKDSFPISDKYLVYSVQNIIWLILVMTACFHFYYVVCFERVDLSFVYIFLFIVGFGRYVPSCSKSLCYSFVDGAELPCFQNESDCSDLEQDDNDDGDESDKEDGENGNQDNSNDKDPINNNNNSSRIGSINNDNSSEESKSRDRSLTPSSTDEMMEYYKRQQQQQEEEQSMNNKQQQQKRSKESTTLNLKQNYMSTIEGGFLSFLFNRRYKLHSPRSMKVTTYLSPFYGKDISQCENVNEEDDVIINDDVDHPNDDDSDDSDDSDSDSNSSYPSSPQLTRNPSQQQQQQQYYRQQQEQHYRQQQQQQQRQGKRIYMTREQFDRYYSSNNYYEDDEDDDYDYDYNHRQ</sequence>
<name>A0A8J4PX05_9MYCE</name>
<keyword evidence="2" id="KW-1133">Transmembrane helix</keyword>
<dbReference type="GO" id="GO:0005886">
    <property type="term" value="C:plasma membrane"/>
    <property type="evidence" value="ECO:0007669"/>
    <property type="project" value="TreeGrafter"/>
</dbReference>
<accession>A0A8J4PX05</accession>
<dbReference type="OrthoDB" id="18531at2759"/>
<dbReference type="AlphaFoldDB" id="A0A8J4PX05"/>
<organism evidence="3 4">
    <name type="scientific">Polysphondylium violaceum</name>
    <dbReference type="NCBI Taxonomy" id="133409"/>
    <lineage>
        <taxon>Eukaryota</taxon>
        <taxon>Amoebozoa</taxon>
        <taxon>Evosea</taxon>
        <taxon>Eumycetozoa</taxon>
        <taxon>Dictyostelia</taxon>
        <taxon>Dictyosteliales</taxon>
        <taxon>Dictyosteliaceae</taxon>
        <taxon>Polysphondylium</taxon>
    </lineage>
</organism>
<dbReference type="PANTHER" id="PTHR13018:SF80">
    <property type="entry name" value="CSC1_OSCA1-LIKE 7TM REGION DOMAIN-CONTAINING PROTEIN"/>
    <property type="match status" value="1"/>
</dbReference>
<proteinExistence type="predicted"/>
<feature type="transmembrane region" description="Helical" evidence="2">
    <location>
        <begin position="210"/>
        <end position="234"/>
    </location>
</feature>
<keyword evidence="2" id="KW-0812">Transmembrane</keyword>
<reference evidence="3" key="1">
    <citation type="submission" date="2020-01" db="EMBL/GenBank/DDBJ databases">
        <title>Development of genomics and gene disruption for Polysphondylium violaceum indicates a role for the polyketide synthase stlB in stalk morphogenesis.</title>
        <authorList>
            <person name="Narita B."/>
            <person name="Kawabe Y."/>
            <person name="Kin K."/>
            <person name="Saito T."/>
            <person name="Gibbs R."/>
            <person name="Kuspa A."/>
            <person name="Muzny D."/>
            <person name="Queller D."/>
            <person name="Richards S."/>
            <person name="Strassman J."/>
            <person name="Sucgang R."/>
            <person name="Worley K."/>
            <person name="Schaap P."/>
        </authorList>
    </citation>
    <scope>NUCLEOTIDE SEQUENCE</scope>
    <source>
        <strain evidence="3">QSvi11</strain>
    </source>
</reference>
<dbReference type="PANTHER" id="PTHR13018">
    <property type="entry name" value="PROBABLE MEMBRANE PROTEIN DUF221-RELATED"/>
    <property type="match status" value="1"/>
</dbReference>
<keyword evidence="2" id="KW-0472">Membrane</keyword>
<feature type="region of interest" description="Disordered" evidence="1">
    <location>
        <begin position="832"/>
        <end position="935"/>
    </location>
</feature>
<feature type="compositionally biased region" description="Low complexity" evidence="1">
    <location>
        <begin position="1015"/>
        <end position="1024"/>
    </location>
</feature>
<feature type="transmembrane region" description="Helical" evidence="2">
    <location>
        <begin position="516"/>
        <end position="539"/>
    </location>
</feature>
<feature type="compositionally biased region" description="Acidic residues" evidence="1">
    <location>
        <begin position="1004"/>
        <end position="1014"/>
    </location>
</feature>
<dbReference type="InterPro" id="IPR045122">
    <property type="entry name" value="Csc1-like"/>
</dbReference>
<feature type="region of interest" description="Disordered" evidence="1">
    <location>
        <begin position="994"/>
        <end position="1095"/>
    </location>
</feature>
<dbReference type="GO" id="GO:0005227">
    <property type="term" value="F:calcium-activated cation channel activity"/>
    <property type="evidence" value="ECO:0007669"/>
    <property type="project" value="InterPro"/>
</dbReference>
<evidence type="ECO:0000313" key="3">
    <source>
        <dbReference type="EMBL" id="KAF2071081.1"/>
    </source>
</evidence>
<feature type="transmembrane region" description="Helical" evidence="2">
    <location>
        <begin position="791"/>
        <end position="808"/>
    </location>
</feature>
<feature type="compositionally biased region" description="Acidic residues" evidence="1">
    <location>
        <begin position="832"/>
        <end position="853"/>
    </location>
</feature>
<keyword evidence="4" id="KW-1185">Reference proteome</keyword>
<evidence type="ECO:0000256" key="1">
    <source>
        <dbReference type="SAM" id="MobiDB-lite"/>
    </source>
</evidence>